<evidence type="ECO:0008006" key="5">
    <source>
        <dbReference type="Google" id="ProtNLM"/>
    </source>
</evidence>
<feature type="compositionally biased region" description="Pro residues" evidence="2">
    <location>
        <begin position="318"/>
        <end position="337"/>
    </location>
</feature>
<dbReference type="PANTHER" id="PTHR11679">
    <property type="entry name" value="VESICLE PROTEIN SORTING-ASSOCIATED"/>
    <property type="match status" value="1"/>
</dbReference>
<accession>A0A8H3GRB6</accession>
<evidence type="ECO:0000256" key="2">
    <source>
        <dbReference type="SAM" id="MobiDB-lite"/>
    </source>
</evidence>
<sequence>MSLSTRRPPGIPSSVRPPRSTSTSRGREPIIRAQDDLPSLPNDNRYRTTSQSQRSRSVPRQGSDNPFRSQRTEVVPPMPSNSSRHSTQSSVSSSSSGSSAVSAASTAPSSLWDYVGWKGGAATPAGEHEERIPSPEPLDSSTQPDTSNPSSIWSRVTAVAGGLSVNVGKAWEAKDDLPEPDTPPGRDSRVTTALKKHYIKQVSDPRQLPDWLFSDIERQVGRSFSRREPGSTNSQDEAYSSSAAYENPAPVRSRTRHDDAYMPSQPTPRRERMRATTYDDEAPGPTRAATRLRAMRDAKRGPPTEWEPHTPFRTPAPIAEPEPEPQPQPVAAAPPRPRIGLPARPGRPKREICSLDSYYINTMSLKTGVPETLQKIQTKALQNVLNLTSSPNAQSQAAIVSRPGTPAQQAQAAAPVWKVLVLDEQSKDIIATVLRVQDLRDSGVTLHVQLHSHRPALPDVPAVYLVAPTLANVQRIAEDLSQSLYESTHVSFTSPLPRAILEEFAALVARDGTSELVAQVLDQYLDFLVPSPSLFSLLPPKGKSVAQSEAGGAGSSGNSYALLNSPKATEEDIENEVDRITNGLFSVIVTLGQVPYIRSPRGNAAEMVARKLESKIRDHLHGSGSARSSGGPGLFAQAEGSGLGGLSRPGKCSHHLTKVTMATTEGGRTQKKTYDLDQKDFFWAKNAANPFPQVAEDIDSELNRYKQDAAEITRSTGISDVNDVGQMDLSSNAKHLKTAITALPELTARKQTLDTHMNIATALLTAIKSRTLDELFQTEEAATKQTTATILEVLRGKPETGTPSPEDKLRLVLIYFLSVPDHQISKDDLVELEKELKAAGSDTLVLDYVKKVRDISRMTTLAAPIQAPSQGDKLFRGFSALGNRLTDRLKEGGFDNLLSGVKNFLPTSKDLALTRVVEAIMDPAVASNQALQDTDDYLFLDPRAPRQQAGKAKRMGHAEAIVFVVGGGGYVEYTNLQEWAGRQASNTVGVPGKRVVYGGTEIENPEGFMKVLSLLGAEST</sequence>
<feature type="compositionally biased region" description="Basic and acidic residues" evidence="2">
    <location>
        <begin position="25"/>
        <end position="35"/>
    </location>
</feature>
<comment type="similarity">
    <text evidence="1">Belongs to the STXBP/unc-18/SEC1 family.</text>
</comment>
<dbReference type="Gene3D" id="3.40.50.1910">
    <property type="match status" value="2"/>
</dbReference>
<organism evidence="3 4">
    <name type="scientific">Rhizoctonia solani</name>
    <dbReference type="NCBI Taxonomy" id="456999"/>
    <lineage>
        <taxon>Eukaryota</taxon>
        <taxon>Fungi</taxon>
        <taxon>Dikarya</taxon>
        <taxon>Basidiomycota</taxon>
        <taxon>Agaricomycotina</taxon>
        <taxon>Agaricomycetes</taxon>
        <taxon>Cantharellales</taxon>
        <taxon>Ceratobasidiaceae</taxon>
        <taxon>Rhizoctonia</taxon>
    </lineage>
</organism>
<reference evidence="3" key="1">
    <citation type="submission" date="2021-01" db="EMBL/GenBank/DDBJ databases">
        <authorList>
            <person name="Kaushik A."/>
        </authorList>
    </citation>
    <scope>NUCLEOTIDE SEQUENCE</scope>
    <source>
        <strain evidence="3">AG4-R118</strain>
    </source>
</reference>
<feature type="region of interest" description="Disordered" evidence="2">
    <location>
        <begin position="171"/>
        <end position="192"/>
    </location>
</feature>
<dbReference type="EMBL" id="CAJMWX010001053">
    <property type="protein sequence ID" value="CAE6462246.1"/>
    <property type="molecule type" value="Genomic_DNA"/>
</dbReference>
<dbReference type="Proteomes" id="UP000663888">
    <property type="component" value="Unassembled WGS sequence"/>
</dbReference>
<gene>
    <name evidence="3" type="ORF">RDB_LOCUS92163</name>
</gene>
<proteinExistence type="inferred from homology"/>
<feature type="compositionally biased region" description="Low complexity" evidence="2">
    <location>
        <begin position="80"/>
        <end position="110"/>
    </location>
</feature>
<dbReference type="Pfam" id="PF00995">
    <property type="entry name" value="Sec1"/>
    <property type="match status" value="2"/>
</dbReference>
<dbReference type="GO" id="GO:0016192">
    <property type="term" value="P:vesicle-mediated transport"/>
    <property type="evidence" value="ECO:0007669"/>
    <property type="project" value="InterPro"/>
</dbReference>
<dbReference type="SUPFAM" id="SSF56815">
    <property type="entry name" value="Sec1/munc18-like (SM) proteins"/>
    <property type="match status" value="1"/>
</dbReference>
<comment type="caution">
    <text evidence="3">The sequence shown here is derived from an EMBL/GenBank/DDBJ whole genome shotgun (WGS) entry which is preliminary data.</text>
</comment>
<feature type="compositionally biased region" description="Low complexity" evidence="2">
    <location>
        <begin position="12"/>
        <end position="24"/>
    </location>
</feature>
<dbReference type="InterPro" id="IPR036045">
    <property type="entry name" value="Sec1-like_sf"/>
</dbReference>
<dbReference type="AlphaFoldDB" id="A0A8H3GRB6"/>
<dbReference type="Gene3D" id="1.25.40.60">
    <property type="match status" value="1"/>
</dbReference>
<feature type="compositionally biased region" description="Low complexity" evidence="2">
    <location>
        <begin position="47"/>
        <end position="63"/>
    </location>
</feature>
<feature type="region of interest" description="Disordered" evidence="2">
    <location>
        <begin position="619"/>
        <end position="650"/>
    </location>
</feature>
<dbReference type="Gene3D" id="3.40.50.2060">
    <property type="match status" value="1"/>
</dbReference>
<evidence type="ECO:0000313" key="4">
    <source>
        <dbReference type="Proteomes" id="UP000663888"/>
    </source>
</evidence>
<dbReference type="InterPro" id="IPR001619">
    <property type="entry name" value="Sec1-like"/>
</dbReference>
<dbReference type="InterPro" id="IPR043154">
    <property type="entry name" value="Sec-1-like_dom1"/>
</dbReference>
<feature type="compositionally biased region" description="Polar residues" evidence="2">
    <location>
        <begin position="139"/>
        <end position="154"/>
    </location>
</feature>
<name>A0A8H3GRB6_9AGAM</name>
<feature type="region of interest" description="Disordered" evidence="2">
    <location>
        <begin position="1"/>
        <end position="155"/>
    </location>
</feature>
<dbReference type="InterPro" id="IPR043127">
    <property type="entry name" value="Sec-1-like_dom3a"/>
</dbReference>
<evidence type="ECO:0000313" key="3">
    <source>
        <dbReference type="EMBL" id="CAE6462246.1"/>
    </source>
</evidence>
<dbReference type="Gene3D" id="3.90.830.10">
    <property type="entry name" value="Syntaxin Binding Protein 1, Chain A, domain 2"/>
    <property type="match status" value="1"/>
</dbReference>
<protein>
    <recommendedName>
        <fullName evidence="5">Protein sly1</fullName>
    </recommendedName>
</protein>
<feature type="compositionally biased region" description="Polar residues" evidence="2">
    <location>
        <begin position="230"/>
        <end position="244"/>
    </location>
</feature>
<dbReference type="InterPro" id="IPR027482">
    <property type="entry name" value="Sec1-like_dom2"/>
</dbReference>
<feature type="region of interest" description="Disordered" evidence="2">
    <location>
        <begin position="221"/>
        <end position="347"/>
    </location>
</feature>
<evidence type="ECO:0000256" key="1">
    <source>
        <dbReference type="ARBA" id="ARBA00009884"/>
    </source>
</evidence>
<feature type="compositionally biased region" description="Basic and acidic residues" evidence="2">
    <location>
        <begin position="294"/>
        <end position="310"/>
    </location>
</feature>